<name>A0A0E9N9B3_SAICN</name>
<evidence type="ECO:0000313" key="4">
    <source>
        <dbReference type="Proteomes" id="UP000033140"/>
    </source>
</evidence>
<feature type="compositionally biased region" description="Acidic residues" evidence="1">
    <location>
        <begin position="363"/>
        <end position="382"/>
    </location>
</feature>
<dbReference type="EMBL" id="BACD03000002">
    <property type="protein sequence ID" value="GAO45995.1"/>
    <property type="molecule type" value="Genomic_DNA"/>
</dbReference>
<proteinExistence type="predicted"/>
<dbReference type="Proteomes" id="UP000033140">
    <property type="component" value="Unassembled WGS sequence"/>
</dbReference>
<organism evidence="3 4">
    <name type="scientific">Saitoella complicata (strain BCRC 22490 / CBS 7301 / JCM 7358 / NBRC 10748 / NRRL Y-17804)</name>
    <dbReference type="NCBI Taxonomy" id="698492"/>
    <lineage>
        <taxon>Eukaryota</taxon>
        <taxon>Fungi</taxon>
        <taxon>Dikarya</taxon>
        <taxon>Ascomycota</taxon>
        <taxon>Taphrinomycotina</taxon>
        <taxon>Taphrinomycotina incertae sedis</taxon>
        <taxon>Saitoella</taxon>
    </lineage>
</organism>
<reference evidence="3 4" key="1">
    <citation type="journal article" date="2011" name="J. Gen. Appl. Microbiol.">
        <title>Draft genome sequencing of the enigmatic yeast Saitoella complicata.</title>
        <authorList>
            <person name="Nishida H."/>
            <person name="Hamamoto M."/>
            <person name="Sugiyama J."/>
        </authorList>
    </citation>
    <scope>NUCLEOTIDE SEQUENCE [LARGE SCALE GENOMIC DNA]</scope>
    <source>
        <strain evidence="3 4">NRRL Y-17804</strain>
    </source>
</reference>
<dbReference type="PANTHER" id="PTHR36223">
    <property type="entry name" value="BETA-LACTAMASE-TYPE TRANSPEPTIDASE FOLD DOMAIN CONTAINING PROTEIN"/>
    <property type="match status" value="1"/>
</dbReference>
<gene>
    <name evidence="3" type="ORF">G7K_0240-t1</name>
</gene>
<evidence type="ECO:0000256" key="1">
    <source>
        <dbReference type="SAM" id="MobiDB-lite"/>
    </source>
</evidence>
<dbReference type="Pfam" id="PF25534">
    <property type="entry name" value="DUF7918"/>
    <property type="match status" value="1"/>
</dbReference>
<evidence type="ECO:0000259" key="2">
    <source>
        <dbReference type="Pfam" id="PF25534"/>
    </source>
</evidence>
<feature type="region of interest" description="Disordered" evidence="1">
    <location>
        <begin position="324"/>
        <end position="458"/>
    </location>
</feature>
<feature type="domain" description="DUF7918" evidence="2">
    <location>
        <begin position="7"/>
        <end position="222"/>
    </location>
</feature>
<reference evidence="3 4" key="2">
    <citation type="journal article" date="2014" name="J. Gen. Appl. Microbiol.">
        <title>The early diverging ascomycetous budding yeast Saitoella complicata has three histone deacetylases belonging to the Clr6, Hos2, and Rpd3 lineages.</title>
        <authorList>
            <person name="Nishida H."/>
            <person name="Matsumoto T."/>
            <person name="Kondo S."/>
            <person name="Hamamoto M."/>
            <person name="Yoshikawa H."/>
        </authorList>
    </citation>
    <scope>NUCLEOTIDE SEQUENCE [LARGE SCALE GENOMIC DNA]</scope>
    <source>
        <strain evidence="3 4">NRRL Y-17804</strain>
    </source>
</reference>
<comment type="caution">
    <text evidence="3">The sequence shown here is derived from an EMBL/GenBank/DDBJ whole genome shotgun (WGS) entry which is preliminary data.</text>
</comment>
<sequence>MLFFKGFEVEIRRENAVLEPLGVVSVDSTATITSYVESVAGEAFTIHINRVRGVTPVAPGNHFIPSCLAEISVDGVVVAKGKFNPQSQEWICEGATERRGIIRPFQFGVCAVTDERMECENRHDVLKNFGTIHVRICRIRHSNVPAVRRSREFEVQHRRAIHEDDAIRTHMKHDVTFGLPTPASHHSSLGEPETYTVIDPSTQPYATFEFRYRDGKELERLKLRKPKPLMYIPLPKANPKKRCRDLVEMLEDVSVEMMTRRAETEHRRKQEQRAARERLAAGAPVIDLTDDDPLMPELCIMKPREDSDGEDSLLRTLMVRKRRLDEEEEEAEEQPVRKHIRFKDEEEKEEKQLVVAQHVDVGDDKDDEETDEETESSDEEMEHEERDIEMARPLTEAPPSPVEGPWMAVVKVTSSQENKEQAANKDADEDTARKEHKEHGLQVALIEESNKSKSPERKEEVQGFIFGRGAVVLAQDAEAGWDADGKTVNDEAQAGVLALMNVGGEGEPEEEL</sequence>
<reference evidence="3 4" key="3">
    <citation type="journal article" date="2015" name="Genome Announc.">
        <title>Draft Genome Sequence of the Archiascomycetous Yeast Saitoella complicata.</title>
        <authorList>
            <person name="Yamauchi K."/>
            <person name="Kondo S."/>
            <person name="Hamamoto M."/>
            <person name="Takahashi Y."/>
            <person name="Ogura Y."/>
            <person name="Hayashi T."/>
            <person name="Nishida H."/>
        </authorList>
    </citation>
    <scope>NUCLEOTIDE SEQUENCE [LARGE SCALE GENOMIC DNA]</scope>
    <source>
        <strain evidence="3 4">NRRL Y-17804</strain>
    </source>
</reference>
<evidence type="ECO:0000313" key="3">
    <source>
        <dbReference type="EMBL" id="GAO45995.1"/>
    </source>
</evidence>
<dbReference type="AlphaFoldDB" id="A0A0E9N9B3"/>
<dbReference type="OrthoDB" id="3364132at2759"/>
<dbReference type="RefSeq" id="XP_019026692.1">
    <property type="nucleotide sequence ID" value="XM_019170435.1"/>
</dbReference>
<accession>A0A0E9N9B3</accession>
<feature type="compositionally biased region" description="Basic and acidic residues" evidence="1">
    <location>
        <begin position="448"/>
        <end position="458"/>
    </location>
</feature>
<keyword evidence="4" id="KW-1185">Reference proteome</keyword>
<feature type="compositionally biased region" description="Basic and acidic residues" evidence="1">
    <location>
        <begin position="417"/>
        <end position="440"/>
    </location>
</feature>
<dbReference type="PANTHER" id="PTHR36223:SF1">
    <property type="entry name" value="TRANSCRIPTION ELONGATION FACTOR EAF N-TERMINAL DOMAIN-CONTAINING PROTEIN"/>
    <property type="match status" value="1"/>
</dbReference>
<protein>
    <recommendedName>
        <fullName evidence="2">DUF7918 domain-containing protein</fullName>
    </recommendedName>
</protein>
<dbReference type="InterPro" id="IPR057678">
    <property type="entry name" value="DUF7918"/>
</dbReference>
<feature type="compositionally biased region" description="Basic and acidic residues" evidence="1">
    <location>
        <begin position="342"/>
        <end position="352"/>
    </location>
</feature>